<organism evidence="6 7">
    <name type="scientific">Phyllachora maydis</name>
    <dbReference type="NCBI Taxonomy" id="1825666"/>
    <lineage>
        <taxon>Eukaryota</taxon>
        <taxon>Fungi</taxon>
        <taxon>Dikarya</taxon>
        <taxon>Ascomycota</taxon>
        <taxon>Pezizomycotina</taxon>
        <taxon>Sordariomycetes</taxon>
        <taxon>Sordariomycetidae</taxon>
        <taxon>Phyllachorales</taxon>
        <taxon>Phyllachoraceae</taxon>
        <taxon>Phyllachora</taxon>
    </lineage>
</organism>
<dbReference type="Pfam" id="PF00083">
    <property type="entry name" value="Sugar_tr"/>
    <property type="match status" value="1"/>
</dbReference>
<sequence>MSYWIFSLVKRRQLEAYDAPEWYPKTTPGNLMVLLLATAAVYIGGCMVCLVWAISCLVPLPFMPEFPRWLLDQGSGQNALQVLARVNASGDTRDDLVRLQYCEICDTIRYEREPDETRW</sequence>
<name>A0AAD9HW46_9PEZI</name>
<evidence type="ECO:0000256" key="3">
    <source>
        <dbReference type="ARBA" id="ARBA00022989"/>
    </source>
</evidence>
<keyword evidence="4 5" id="KW-0472">Membrane</keyword>
<protein>
    <submittedName>
        <fullName evidence="6">Uncharacterized protein</fullName>
    </submittedName>
</protein>
<dbReference type="Gene3D" id="1.20.1250.20">
    <property type="entry name" value="MFS general substrate transporter like domains"/>
    <property type="match status" value="1"/>
</dbReference>
<dbReference type="Proteomes" id="UP001217918">
    <property type="component" value="Unassembled WGS sequence"/>
</dbReference>
<comment type="subcellular location">
    <subcellularLocation>
        <location evidence="1">Membrane</location>
    </subcellularLocation>
</comment>
<keyword evidence="7" id="KW-1185">Reference proteome</keyword>
<dbReference type="EMBL" id="JAQQPM010000001">
    <property type="protein sequence ID" value="KAK2066668.1"/>
    <property type="molecule type" value="Genomic_DNA"/>
</dbReference>
<feature type="transmembrane region" description="Helical" evidence="5">
    <location>
        <begin position="31"/>
        <end position="58"/>
    </location>
</feature>
<dbReference type="AlphaFoldDB" id="A0AAD9HW46"/>
<dbReference type="GO" id="GO:0016020">
    <property type="term" value="C:membrane"/>
    <property type="evidence" value="ECO:0007669"/>
    <property type="project" value="UniProtKB-SubCell"/>
</dbReference>
<gene>
    <name evidence="6" type="ORF">P8C59_000462</name>
</gene>
<dbReference type="InterPro" id="IPR005828">
    <property type="entry name" value="MFS_sugar_transport-like"/>
</dbReference>
<keyword evidence="3 5" id="KW-1133">Transmembrane helix</keyword>
<comment type="caution">
    <text evidence="6">The sequence shown here is derived from an EMBL/GenBank/DDBJ whole genome shotgun (WGS) entry which is preliminary data.</text>
</comment>
<evidence type="ECO:0000313" key="7">
    <source>
        <dbReference type="Proteomes" id="UP001217918"/>
    </source>
</evidence>
<proteinExistence type="predicted"/>
<evidence type="ECO:0000256" key="2">
    <source>
        <dbReference type="ARBA" id="ARBA00022692"/>
    </source>
</evidence>
<accession>A0AAD9HW46</accession>
<keyword evidence="2 5" id="KW-0812">Transmembrane</keyword>
<evidence type="ECO:0000256" key="5">
    <source>
        <dbReference type="SAM" id="Phobius"/>
    </source>
</evidence>
<evidence type="ECO:0000313" key="6">
    <source>
        <dbReference type="EMBL" id="KAK2066668.1"/>
    </source>
</evidence>
<dbReference type="GO" id="GO:0022857">
    <property type="term" value="F:transmembrane transporter activity"/>
    <property type="evidence" value="ECO:0007669"/>
    <property type="project" value="InterPro"/>
</dbReference>
<evidence type="ECO:0000256" key="4">
    <source>
        <dbReference type="ARBA" id="ARBA00023136"/>
    </source>
</evidence>
<evidence type="ECO:0000256" key="1">
    <source>
        <dbReference type="ARBA" id="ARBA00004370"/>
    </source>
</evidence>
<reference evidence="6" key="1">
    <citation type="journal article" date="2023" name="Mol. Plant Microbe Interact.">
        <title>Elucidating the Obligate Nature and Biological Capacity of an Invasive Fungal Corn Pathogen.</title>
        <authorList>
            <person name="MacCready J.S."/>
            <person name="Roggenkamp E.M."/>
            <person name="Gdanetz K."/>
            <person name="Chilvers M.I."/>
        </authorList>
    </citation>
    <scope>NUCLEOTIDE SEQUENCE</scope>
    <source>
        <strain evidence="6">PM02</strain>
    </source>
</reference>
<dbReference type="InterPro" id="IPR036259">
    <property type="entry name" value="MFS_trans_sf"/>
</dbReference>